<evidence type="ECO:0000313" key="2">
    <source>
        <dbReference type="Proteomes" id="UP000249056"/>
    </source>
</evidence>
<dbReference type="AlphaFoldDB" id="A0A395IDD1"/>
<reference evidence="1 2" key="1">
    <citation type="submission" date="2018-06" db="EMBL/GenBank/DDBJ databases">
        <title>Genome Sequence of the Brown Rot Fungal Pathogen Monilinia fructigena.</title>
        <authorList>
            <person name="Landi L."/>
            <person name="De Miccolis Angelini R.M."/>
            <person name="Pollastro S."/>
            <person name="Abate D."/>
            <person name="Faretra F."/>
            <person name="Romanazzi G."/>
        </authorList>
    </citation>
    <scope>NUCLEOTIDE SEQUENCE [LARGE SCALE GENOMIC DNA]</scope>
    <source>
        <strain evidence="1 2">Mfrg269</strain>
    </source>
</reference>
<dbReference type="Proteomes" id="UP000249056">
    <property type="component" value="Unassembled WGS sequence"/>
</dbReference>
<dbReference type="EMBL" id="QKRW01000085">
    <property type="protein sequence ID" value="RAL58385.1"/>
    <property type="molecule type" value="Genomic_DNA"/>
</dbReference>
<organism evidence="1 2">
    <name type="scientific">Monilinia fructigena</name>
    <dbReference type="NCBI Taxonomy" id="38457"/>
    <lineage>
        <taxon>Eukaryota</taxon>
        <taxon>Fungi</taxon>
        <taxon>Dikarya</taxon>
        <taxon>Ascomycota</taxon>
        <taxon>Pezizomycotina</taxon>
        <taxon>Leotiomycetes</taxon>
        <taxon>Helotiales</taxon>
        <taxon>Sclerotiniaceae</taxon>
        <taxon>Monilinia</taxon>
    </lineage>
</organism>
<comment type="caution">
    <text evidence="1">The sequence shown here is derived from an EMBL/GenBank/DDBJ whole genome shotgun (WGS) entry which is preliminary data.</text>
</comment>
<sequence length="85" mass="9978">MQSTTSKSERKNQKVHHNPAIYTIHYHQMDIPARAQTLNHKEHAIEQTFNANRRTHPVETITLAHLVERREESDNICENRGILKL</sequence>
<proteinExistence type="predicted"/>
<keyword evidence="2" id="KW-1185">Reference proteome</keyword>
<accession>A0A395IDD1</accession>
<protein>
    <submittedName>
        <fullName evidence="1">Uncharacterized protein</fullName>
    </submittedName>
</protein>
<name>A0A395IDD1_9HELO</name>
<evidence type="ECO:0000313" key="1">
    <source>
        <dbReference type="EMBL" id="RAL58385.1"/>
    </source>
</evidence>
<gene>
    <name evidence="1" type="ORF">DID88_006065</name>
</gene>